<organism evidence="2 3">
    <name type="scientific">Flavobacterium nackdongense</name>
    <dbReference type="NCBI Taxonomy" id="2547394"/>
    <lineage>
        <taxon>Bacteria</taxon>
        <taxon>Pseudomonadati</taxon>
        <taxon>Bacteroidota</taxon>
        <taxon>Flavobacteriia</taxon>
        <taxon>Flavobacteriales</taxon>
        <taxon>Flavobacteriaceae</taxon>
        <taxon>Flavobacterium</taxon>
    </lineage>
</organism>
<evidence type="ECO:0000256" key="1">
    <source>
        <dbReference type="SAM" id="SignalP"/>
    </source>
</evidence>
<dbReference type="Proteomes" id="UP000291124">
    <property type="component" value="Chromosome"/>
</dbReference>
<dbReference type="Gene3D" id="2.50.20.10">
    <property type="entry name" value="Lipoprotein localisation LolA/LolB/LppX"/>
    <property type="match status" value="1"/>
</dbReference>
<evidence type="ECO:0000313" key="2">
    <source>
        <dbReference type="EMBL" id="QBN19333.1"/>
    </source>
</evidence>
<dbReference type="PROSITE" id="PS51257">
    <property type="entry name" value="PROKAR_LIPOPROTEIN"/>
    <property type="match status" value="1"/>
</dbReference>
<dbReference type="OrthoDB" id="849114at2"/>
<proteinExistence type="predicted"/>
<reference evidence="3" key="1">
    <citation type="submission" date="2019-03" db="EMBL/GenBank/DDBJ databases">
        <title>Flavobacterium sp.</title>
        <authorList>
            <person name="Kim H."/>
        </authorList>
    </citation>
    <scope>NUCLEOTIDE SEQUENCE [LARGE SCALE GENOMIC DNA]</scope>
    <source>
        <strain evidence="3">GS13</strain>
    </source>
</reference>
<name>A0A4P6YFW3_9FLAO</name>
<feature type="chain" id="PRO_5020996099" evidence="1">
    <location>
        <begin position="31"/>
        <end position="265"/>
    </location>
</feature>
<dbReference type="AlphaFoldDB" id="A0A4P6YFW3"/>
<dbReference type="KEGG" id="fnk:E1750_11160"/>
<keyword evidence="3" id="KW-1185">Reference proteome</keyword>
<dbReference type="InterPro" id="IPR025634">
    <property type="entry name" value="DUF4292"/>
</dbReference>
<accession>A0A4P6YFW3</accession>
<feature type="signal peptide" evidence="1">
    <location>
        <begin position="1"/>
        <end position="30"/>
    </location>
</feature>
<gene>
    <name evidence="2" type="ORF">E1750_11160</name>
</gene>
<dbReference type="Pfam" id="PF14125">
    <property type="entry name" value="DUF4292"/>
    <property type="match status" value="1"/>
</dbReference>
<evidence type="ECO:0000313" key="3">
    <source>
        <dbReference type="Proteomes" id="UP000291124"/>
    </source>
</evidence>
<keyword evidence="1" id="KW-0732">Signal</keyword>
<sequence>MNNFFKNIRIFFWVSCIVSMVLVSCKSKTAVVDASKNESRKNINKIIENYYNNKNQFSTLYIKASAKYATENQNQNVTAEIKLKKDEQILISIRFLGITMAKASITPDKVSYYEKLNGTYYEGDFSGLSRFLGTDLDFNKVQNMILGRAIDNLKEGKYADSLADQVYRLDEIADANTKKSFYIDANNYTMNKQEITQTKEERMVQVIYSNKKEYSEMTLPLGITINSYQKKGKAEINMTYTTVNFNEELSFPYSVPNDYKRIIIK</sequence>
<dbReference type="RefSeq" id="WP_133276851.1">
    <property type="nucleotide sequence ID" value="NZ_CP037933.1"/>
</dbReference>
<dbReference type="EMBL" id="CP037933">
    <property type="protein sequence ID" value="QBN19333.1"/>
    <property type="molecule type" value="Genomic_DNA"/>
</dbReference>
<protein>
    <submittedName>
        <fullName evidence="2">DUF4292 domain-containing protein</fullName>
    </submittedName>
</protein>